<gene>
    <name evidence="5" type="ORF">DFR24_0305</name>
</gene>
<dbReference type="EMBL" id="SOBT01000008">
    <property type="protein sequence ID" value="TDU30948.1"/>
    <property type="molecule type" value="Genomic_DNA"/>
</dbReference>
<dbReference type="InterPro" id="IPR035418">
    <property type="entry name" value="AraC-bd_2"/>
</dbReference>
<reference evidence="5 6" key="1">
    <citation type="submission" date="2019-03" db="EMBL/GenBank/DDBJ databases">
        <title>Genomic Encyclopedia of Type Strains, Phase IV (KMG-IV): sequencing the most valuable type-strain genomes for metagenomic binning, comparative biology and taxonomic classification.</title>
        <authorList>
            <person name="Goeker M."/>
        </authorList>
    </citation>
    <scope>NUCLEOTIDE SEQUENCE [LARGE SCALE GENOMIC DNA]</scope>
    <source>
        <strain evidence="5 6">DSM 26377</strain>
    </source>
</reference>
<dbReference type="Gene3D" id="1.10.10.60">
    <property type="entry name" value="Homeodomain-like"/>
    <property type="match status" value="1"/>
</dbReference>
<dbReference type="SUPFAM" id="SSF46689">
    <property type="entry name" value="Homeodomain-like"/>
    <property type="match status" value="1"/>
</dbReference>
<evidence type="ECO:0000313" key="6">
    <source>
        <dbReference type="Proteomes" id="UP000295341"/>
    </source>
</evidence>
<dbReference type="PROSITE" id="PS01124">
    <property type="entry name" value="HTH_ARAC_FAMILY_2"/>
    <property type="match status" value="1"/>
</dbReference>
<keyword evidence="2 5" id="KW-0238">DNA-binding</keyword>
<comment type="caution">
    <text evidence="5">The sequence shown here is derived from an EMBL/GenBank/DDBJ whole genome shotgun (WGS) entry which is preliminary data.</text>
</comment>
<feature type="domain" description="HTH araC/xylS-type" evidence="4">
    <location>
        <begin position="225"/>
        <end position="326"/>
    </location>
</feature>
<dbReference type="PRINTS" id="PR00032">
    <property type="entry name" value="HTHARAC"/>
</dbReference>
<organism evidence="5 6">
    <name type="scientific">Panacagrimonas perspica</name>
    <dbReference type="NCBI Taxonomy" id="381431"/>
    <lineage>
        <taxon>Bacteria</taxon>
        <taxon>Pseudomonadati</taxon>
        <taxon>Pseudomonadota</taxon>
        <taxon>Gammaproteobacteria</taxon>
        <taxon>Nevskiales</taxon>
        <taxon>Nevskiaceae</taxon>
        <taxon>Panacagrimonas</taxon>
    </lineage>
</organism>
<evidence type="ECO:0000256" key="2">
    <source>
        <dbReference type="ARBA" id="ARBA00023125"/>
    </source>
</evidence>
<dbReference type="GO" id="GO:0003700">
    <property type="term" value="F:DNA-binding transcription factor activity"/>
    <property type="evidence" value="ECO:0007669"/>
    <property type="project" value="InterPro"/>
</dbReference>
<dbReference type="InterPro" id="IPR050204">
    <property type="entry name" value="AraC_XylS_family_regulators"/>
</dbReference>
<sequence length="335" mass="38302">MTSSSPVLNEHWRDLESWTTATVMPSKQFDRWRDFVVDAHLHWDIHSVRCDQFPAFIRQGRYEGFRLVHLTAARGGVIGRRSTREIAQDSEALYNLIYVAEGSQCLEFADHEIRLDPGTFALWDSTQPMNFNTGEGLRQITFSVPRKRLDDALPRSGEFCGHAMKATAGIGKLFIDCMLALETSFGELSNAEARQVLEATTEMLVATLTAKVQLPEHRGFREQLQHVMAGINRQLDDPHLTPQRVARDSGMSERHLYRLFAEADTTPASWIRKRRLEQCRRDLVARSCAHLSILDIAARWGFFDSSSFCRMFRQEYGLSPKQVRSSASPRENVKR</sequence>
<protein>
    <submittedName>
        <fullName evidence="5">AraC-like DNA-binding protein</fullName>
    </submittedName>
</protein>
<dbReference type="OrthoDB" id="9816461at2"/>
<name>A0A4R7PAJ4_9GAMM</name>
<dbReference type="SMART" id="SM00342">
    <property type="entry name" value="HTH_ARAC"/>
    <property type="match status" value="1"/>
</dbReference>
<keyword evidence="1" id="KW-0805">Transcription regulation</keyword>
<evidence type="ECO:0000256" key="1">
    <source>
        <dbReference type="ARBA" id="ARBA00023015"/>
    </source>
</evidence>
<dbReference type="Pfam" id="PF12833">
    <property type="entry name" value="HTH_18"/>
    <property type="match status" value="1"/>
</dbReference>
<dbReference type="PANTHER" id="PTHR46796:SF6">
    <property type="entry name" value="ARAC SUBFAMILY"/>
    <property type="match status" value="1"/>
</dbReference>
<dbReference type="Proteomes" id="UP000295341">
    <property type="component" value="Unassembled WGS sequence"/>
</dbReference>
<keyword evidence="6" id="KW-1185">Reference proteome</keyword>
<dbReference type="RefSeq" id="WP_133879579.1">
    <property type="nucleotide sequence ID" value="NZ_MWIN01000022.1"/>
</dbReference>
<evidence type="ECO:0000259" key="4">
    <source>
        <dbReference type="PROSITE" id="PS01124"/>
    </source>
</evidence>
<keyword evidence="3" id="KW-0804">Transcription</keyword>
<dbReference type="PANTHER" id="PTHR46796">
    <property type="entry name" value="HTH-TYPE TRANSCRIPTIONAL ACTIVATOR RHAS-RELATED"/>
    <property type="match status" value="1"/>
</dbReference>
<dbReference type="Pfam" id="PF14525">
    <property type="entry name" value="AraC_binding_2"/>
    <property type="match status" value="1"/>
</dbReference>
<evidence type="ECO:0000256" key="3">
    <source>
        <dbReference type="ARBA" id="ARBA00023163"/>
    </source>
</evidence>
<dbReference type="InterPro" id="IPR018060">
    <property type="entry name" value="HTH_AraC"/>
</dbReference>
<proteinExistence type="predicted"/>
<dbReference type="GO" id="GO:0043565">
    <property type="term" value="F:sequence-specific DNA binding"/>
    <property type="evidence" value="ECO:0007669"/>
    <property type="project" value="InterPro"/>
</dbReference>
<dbReference type="InterPro" id="IPR020449">
    <property type="entry name" value="Tscrpt_reg_AraC-type_HTH"/>
</dbReference>
<dbReference type="InterPro" id="IPR009057">
    <property type="entry name" value="Homeodomain-like_sf"/>
</dbReference>
<evidence type="ECO:0000313" key="5">
    <source>
        <dbReference type="EMBL" id="TDU30948.1"/>
    </source>
</evidence>
<dbReference type="AlphaFoldDB" id="A0A4R7PAJ4"/>
<accession>A0A4R7PAJ4</accession>